<dbReference type="InterPro" id="IPR032640">
    <property type="entry name" value="AMPK1_CBM"/>
</dbReference>
<dbReference type="SUPFAM" id="SSF81296">
    <property type="entry name" value="E set domains"/>
    <property type="match status" value="1"/>
</dbReference>
<name>A0ABR2ZAS7_9AGAR</name>
<feature type="domain" description="AMP-activated protein kinase glycogen-binding" evidence="2">
    <location>
        <begin position="295"/>
        <end position="350"/>
    </location>
</feature>
<dbReference type="EMBL" id="JBBXMP010000376">
    <property type="protein sequence ID" value="KAL0058064.1"/>
    <property type="molecule type" value="Genomic_DNA"/>
</dbReference>
<feature type="region of interest" description="Disordered" evidence="1">
    <location>
        <begin position="412"/>
        <end position="433"/>
    </location>
</feature>
<dbReference type="Gene3D" id="2.60.40.10">
    <property type="entry name" value="Immunoglobulins"/>
    <property type="match status" value="1"/>
</dbReference>
<evidence type="ECO:0000256" key="1">
    <source>
        <dbReference type="SAM" id="MobiDB-lite"/>
    </source>
</evidence>
<dbReference type="CDD" id="cd02859">
    <property type="entry name" value="E_set_AMPKbeta_like_N"/>
    <property type="match status" value="1"/>
</dbReference>
<comment type="caution">
    <text evidence="3">The sequence shown here is derived from an EMBL/GenBank/DDBJ whole genome shotgun (WGS) entry which is preliminary data.</text>
</comment>
<feature type="compositionally biased region" description="Polar residues" evidence="1">
    <location>
        <begin position="412"/>
        <end position="427"/>
    </location>
</feature>
<dbReference type="Proteomes" id="UP001437256">
    <property type="component" value="Unassembled WGS sequence"/>
</dbReference>
<protein>
    <submittedName>
        <fullName evidence="3">Galactose metabolism-related protein</fullName>
    </submittedName>
</protein>
<gene>
    <name evidence="3" type="primary">GAL83_4</name>
    <name evidence="3" type="ORF">AAF712_015278</name>
</gene>
<evidence type="ECO:0000259" key="2">
    <source>
        <dbReference type="Pfam" id="PF16561"/>
    </source>
</evidence>
<keyword evidence="4" id="KW-1185">Reference proteome</keyword>
<accession>A0ABR2ZAS7</accession>
<reference evidence="3 4" key="1">
    <citation type="submission" date="2024-05" db="EMBL/GenBank/DDBJ databases">
        <title>A draft genome resource for the thread blight pathogen Marasmius tenuissimus strain MS-2.</title>
        <authorList>
            <person name="Yulfo-Soto G.E."/>
            <person name="Baruah I.K."/>
            <person name="Amoako-Attah I."/>
            <person name="Bukari Y."/>
            <person name="Meinhardt L.W."/>
            <person name="Bailey B.A."/>
            <person name="Cohen S.P."/>
        </authorList>
    </citation>
    <scope>NUCLEOTIDE SEQUENCE [LARGE SCALE GENOMIC DNA]</scope>
    <source>
        <strain evidence="3 4">MS-2</strain>
    </source>
</reference>
<dbReference type="InterPro" id="IPR013783">
    <property type="entry name" value="Ig-like_fold"/>
</dbReference>
<evidence type="ECO:0000313" key="3">
    <source>
        <dbReference type="EMBL" id="KAL0058064.1"/>
    </source>
</evidence>
<evidence type="ECO:0000313" key="4">
    <source>
        <dbReference type="Proteomes" id="UP001437256"/>
    </source>
</evidence>
<sequence>MDVSKDFSEPDFSETELLRRVCAEYKFVMEGDVIYTEHMSTAELEHIHQGSKLAQNEPNLIPVLLVLRGQEVPLEDVPHFMASESTTTSRDNDAVMTRTTSRMEILRGESFIAGIKTAQLARSQHGGEIFSSGMKAALSLNRTSHNSFAQLPLTSDPPRYKTVNTREEGKTPHAEDLQHIDTVRTSIPLGIHPIVGFLAEAGLAVGGTSVDVDARVVIQELEVIHGSDGAADDVMVKISWHGKAQNVTLALESDNTWYERWQMVLEKLPQPPEAYSIPSNSFPPATAPTPPPLEKPLVTKSPVFSTALSLATDKQIHHFRFLVDGEWRIVDNLPTAVDSTGALANYLVVGHGHRRDSPSSAEVIPPVKVYHEPQWTSEIPLELSEAAAVEIKFRRLSRTGSKPDAIKKWSTRVFSGTQNPTSTTPSAASREVNPQLVFQTSAPIG</sequence>
<dbReference type="InterPro" id="IPR014756">
    <property type="entry name" value="Ig_E-set"/>
</dbReference>
<dbReference type="Pfam" id="PF16561">
    <property type="entry name" value="AMPK1_CBM"/>
    <property type="match status" value="1"/>
</dbReference>
<proteinExistence type="predicted"/>
<organism evidence="3 4">
    <name type="scientific">Marasmius tenuissimus</name>
    <dbReference type="NCBI Taxonomy" id="585030"/>
    <lineage>
        <taxon>Eukaryota</taxon>
        <taxon>Fungi</taxon>
        <taxon>Dikarya</taxon>
        <taxon>Basidiomycota</taxon>
        <taxon>Agaricomycotina</taxon>
        <taxon>Agaricomycetes</taxon>
        <taxon>Agaricomycetidae</taxon>
        <taxon>Agaricales</taxon>
        <taxon>Marasmiineae</taxon>
        <taxon>Marasmiaceae</taxon>
        <taxon>Marasmius</taxon>
    </lineage>
</organism>